<accession>A0ABD1CI16</accession>
<dbReference type="AlphaFoldDB" id="A0ABD1CI16"/>
<comment type="caution">
    <text evidence="2">The sequence shown here is derived from an EMBL/GenBank/DDBJ whole genome shotgun (WGS) entry which is preliminary data.</text>
</comment>
<organism evidence="2 3">
    <name type="scientific">Culex pipiens pipiens</name>
    <name type="common">Northern house mosquito</name>
    <dbReference type="NCBI Taxonomy" id="38569"/>
    <lineage>
        <taxon>Eukaryota</taxon>
        <taxon>Metazoa</taxon>
        <taxon>Ecdysozoa</taxon>
        <taxon>Arthropoda</taxon>
        <taxon>Hexapoda</taxon>
        <taxon>Insecta</taxon>
        <taxon>Pterygota</taxon>
        <taxon>Neoptera</taxon>
        <taxon>Endopterygota</taxon>
        <taxon>Diptera</taxon>
        <taxon>Nematocera</taxon>
        <taxon>Culicoidea</taxon>
        <taxon>Culicidae</taxon>
        <taxon>Culicinae</taxon>
        <taxon>Culicini</taxon>
        <taxon>Culex</taxon>
        <taxon>Culex</taxon>
    </lineage>
</organism>
<keyword evidence="3" id="KW-1185">Reference proteome</keyword>
<sequence>MREFRIIRVRTQEEEPKGQN</sequence>
<evidence type="ECO:0000256" key="1">
    <source>
        <dbReference type="SAM" id="MobiDB-lite"/>
    </source>
</evidence>
<evidence type="ECO:0000313" key="3">
    <source>
        <dbReference type="Proteomes" id="UP001562425"/>
    </source>
</evidence>
<gene>
    <name evidence="2" type="ORF">pipiens_000661</name>
</gene>
<feature type="region of interest" description="Disordered" evidence="1">
    <location>
        <begin position="1"/>
        <end position="20"/>
    </location>
</feature>
<feature type="non-terminal residue" evidence="2">
    <location>
        <position position="20"/>
    </location>
</feature>
<reference evidence="2 3" key="1">
    <citation type="submission" date="2024-05" db="EMBL/GenBank/DDBJ databases">
        <title>Culex pipiens pipiens assembly and annotation.</title>
        <authorList>
            <person name="Alout H."/>
            <person name="Durand T."/>
        </authorList>
    </citation>
    <scope>NUCLEOTIDE SEQUENCE [LARGE SCALE GENOMIC DNA]</scope>
    <source>
        <strain evidence="2">HA-2024</strain>
        <tissue evidence="2">Whole body</tissue>
    </source>
</reference>
<evidence type="ECO:0000313" key="2">
    <source>
        <dbReference type="EMBL" id="KAL1376028.1"/>
    </source>
</evidence>
<protein>
    <submittedName>
        <fullName evidence="2">Uncharacterized protein</fullName>
    </submittedName>
</protein>
<name>A0ABD1CI16_CULPP</name>
<proteinExistence type="predicted"/>
<dbReference type="EMBL" id="JBEHCU010011987">
    <property type="protein sequence ID" value="KAL1376028.1"/>
    <property type="molecule type" value="Genomic_DNA"/>
</dbReference>
<dbReference type="Proteomes" id="UP001562425">
    <property type="component" value="Unassembled WGS sequence"/>
</dbReference>